<name>A0A316HM64_9SPHI</name>
<comment type="caution">
    <text evidence="1">The sequence shown here is derived from an EMBL/GenBank/DDBJ whole genome shotgun (WGS) entry which is preliminary data.</text>
</comment>
<keyword evidence="2" id="KW-1185">Reference proteome</keyword>
<sequence length="64" mass="7390">MTIRVIRLIGPREITLKEVVIACAKRPHPDLFPRRGSALFLKVLSFVENLGEAIIRMLFKRDFP</sequence>
<protein>
    <submittedName>
        <fullName evidence="1">Uncharacterized protein</fullName>
    </submittedName>
</protein>
<reference evidence="1 2" key="1">
    <citation type="submission" date="2018-05" db="EMBL/GenBank/DDBJ databases">
        <title>Genomic Encyclopedia of Archaeal and Bacterial Type Strains, Phase II (KMG-II): from individual species to whole genera.</title>
        <authorList>
            <person name="Goeker M."/>
        </authorList>
    </citation>
    <scope>NUCLEOTIDE SEQUENCE [LARGE SCALE GENOMIC DNA]</scope>
    <source>
        <strain evidence="1 2">DSM 19975</strain>
    </source>
</reference>
<dbReference type="EMBL" id="QGHA01000002">
    <property type="protein sequence ID" value="PWK79295.1"/>
    <property type="molecule type" value="Genomic_DNA"/>
</dbReference>
<organism evidence="1 2">
    <name type="scientific">Mucilaginibacter oryzae</name>
    <dbReference type="NCBI Taxonomy" id="468058"/>
    <lineage>
        <taxon>Bacteria</taxon>
        <taxon>Pseudomonadati</taxon>
        <taxon>Bacteroidota</taxon>
        <taxon>Sphingobacteriia</taxon>
        <taxon>Sphingobacteriales</taxon>
        <taxon>Sphingobacteriaceae</taxon>
        <taxon>Mucilaginibacter</taxon>
    </lineage>
</organism>
<evidence type="ECO:0000313" key="2">
    <source>
        <dbReference type="Proteomes" id="UP000245678"/>
    </source>
</evidence>
<accession>A0A316HM64</accession>
<dbReference type="AlphaFoldDB" id="A0A316HM64"/>
<gene>
    <name evidence="1" type="ORF">LX99_01752</name>
</gene>
<dbReference type="Proteomes" id="UP000245678">
    <property type="component" value="Unassembled WGS sequence"/>
</dbReference>
<evidence type="ECO:0000313" key="1">
    <source>
        <dbReference type="EMBL" id="PWK79295.1"/>
    </source>
</evidence>
<proteinExistence type="predicted"/>